<organism evidence="2 3">
    <name type="scientific">Rhodopseudomonas palustris</name>
    <dbReference type="NCBI Taxonomy" id="1076"/>
    <lineage>
        <taxon>Bacteria</taxon>
        <taxon>Pseudomonadati</taxon>
        <taxon>Pseudomonadota</taxon>
        <taxon>Alphaproteobacteria</taxon>
        <taxon>Hyphomicrobiales</taxon>
        <taxon>Nitrobacteraceae</taxon>
        <taxon>Rhodopseudomonas</taxon>
    </lineage>
</organism>
<dbReference type="EMBL" id="QYYD01000018">
    <property type="protein sequence ID" value="RJF70350.1"/>
    <property type="molecule type" value="Genomic_DNA"/>
</dbReference>
<dbReference type="InterPro" id="IPR025870">
    <property type="entry name" value="Glyoxalase-like_dom"/>
</dbReference>
<proteinExistence type="predicted"/>
<gene>
    <name evidence="2" type="ORF">D4Q52_17490</name>
</gene>
<dbReference type="Gene3D" id="3.10.180.10">
    <property type="entry name" value="2,3-Dihydroxybiphenyl 1,2-Dioxygenase, domain 1"/>
    <property type="match status" value="1"/>
</dbReference>
<dbReference type="OrthoDB" id="9812467at2"/>
<evidence type="ECO:0000313" key="2">
    <source>
        <dbReference type="EMBL" id="RJF70350.1"/>
    </source>
</evidence>
<protein>
    <submittedName>
        <fullName evidence="2">VOC family protein</fullName>
    </submittedName>
</protein>
<dbReference type="InterPro" id="IPR029068">
    <property type="entry name" value="Glyas_Bleomycin-R_OHBP_Dase"/>
</dbReference>
<accession>A0A418V2Q9</accession>
<evidence type="ECO:0000313" key="3">
    <source>
        <dbReference type="Proteomes" id="UP000285523"/>
    </source>
</evidence>
<dbReference type="AlphaFoldDB" id="A0A418V2Q9"/>
<evidence type="ECO:0000259" key="1">
    <source>
        <dbReference type="Pfam" id="PF13468"/>
    </source>
</evidence>
<reference evidence="2 3" key="1">
    <citation type="submission" date="2018-09" db="EMBL/GenBank/DDBJ databases">
        <title>Draft genome sequence of Rhodopseudomonas palustris 2.1.18.</title>
        <authorList>
            <person name="Robertson S.L."/>
            <person name="Meyer T.E."/>
            <person name="Kyndt J.A."/>
        </authorList>
    </citation>
    <scope>NUCLEOTIDE SEQUENCE [LARGE SCALE GENOMIC DNA]</scope>
    <source>
        <strain evidence="2 3">2.1.18</strain>
    </source>
</reference>
<dbReference type="Proteomes" id="UP000285523">
    <property type="component" value="Unassembled WGS sequence"/>
</dbReference>
<dbReference type="Pfam" id="PF13468">
    <property type="entry name" value="Glyoxalase_3"/>
    <property type="match status" value="1"/>
</dbReference>
<sequence length="289" mass="31136">MPGGLDHLVHAVRDLDAAADAYQELGFTVGTRNRHPWGTHNRIIQLDGFFIEILTVAEPEKIEPHRDGGYSFGAFQRDYLAKREGLSMLLLASSDAAEDARSYAAAGIGEGDVFSFARQGLRGDGSAAQLGFSLAFARDPLSPDAGFGVCQHLHPENFWSPAFQAHANTAQAVAGVVMVADNPTDHHIFLGAYTGQRDLHATSSGVTARTPRGDITIVEPVSFRDQYGVDLVADDTGARFTGLRIAVRDVGVVERLLQQNAVEATCHLGRLIVPDLFGATLIFEQGIVR</sequence>
<name>A0A418V2Q9_RHOPL</name>
<dbReference type="SUPFAM" id="SSF54593">
    <property type="entry name" value="Glyoxalase/Bleomycin resistance protein/Dihydroxybiphenyl dioxygenase"/>
    <property type="match status" value="1"/>
</dbReference>
<dbReference type="RefSeq" id="WP_119857849.1">
    <property type="nucleotide sequence ID" value="NZ_QYYD01000018.1"/>
</dbReference>
<dbReference type="PANTHER" id="PTHR40265:SF1">
    <property type="entry name" value="GLYOXALASE-LIKE DOMAIN-CONTAINING PROTEIN"/>
    <property type="match status" value="1"/>
</dbReference>
<comment type="caution">
    <text evidence="2">The sequence shown here is derived from an EMBL/GenBank/DDBJ whole genome shotgun (WGS) entry which is preliminary data.</text>
</comment>
<feature type="domain" description="Glyoxalase-like" evidence="1">
    <location>
        <begin position="5"/>
        <end position="186"/>
    </location>
</feature>
<dbReference type="PANTHER" id="PTHR40265">
    <property type="entry name" value="BLL2707 PROTEIN"/>
    <property type="match status" value="1"/>
</dbReference>